<keyword evidence="3" id="KW-0813">Transport</keyword>
<dbReference type="Pfam" id="PF09084">
    <property type="entry name" value="NMT1"/>
    <property type="match status" value="1"/>
</dbReference>
<comment type="similarity">
    <text evidence="2">Belongs to the bacterial solute-binding protein SsuA/TauA family.</text>
</comment>
<evidence type="ECO:0000256" key="5">
    <source>
        <dbReference type="ARBA" id="ARBA00055538"/>
    </source>
</evidence>
<dbReference type="HOGENOM" id="CLU_028871_2_2_7"/>
<proteinExistence type="inferred from homology"/>
<evidence type="ECO:0000256" key="6">
    <source>
        <dbReference type="ARBA" id="ARBA00070228"/>
    </source>
</evidence>
<evidence type="ECO:0000256" key="3">
    <source>
        <dbReference type="ARBA" id="ARBA00022448"/>
    </source>
</evidence>
<dbReference type="KEGG" id="gpi:GPICK_01130"/>
<dbReference type="GO" id="GO:0042626">
    <property type="term" value="F:ATPase-coupled transmembrane transporter activity"/>
    <property type="evidence" value="ECO:0007669"/>
    <property type="project" value="InterPro"/>
</dbReference>
<feature type="domain" description="Solute-binding protein family 3/N-terminal" evidence="7">
    <location>
        <begin position="3"/>
        <end position="219"/>
    </location>
</feature>
<dbReference type="Proteomes" id="UP000057609">
    <property type="component" value="Chromosome"/>
</dbReference>
<comment type="subcellular location">
    <subcellularLocation>
        <location evidence="1">Periplasm</location>
    </subcellularLocation>
</comment>
<dbReference type="InterPro" id="IPR001638">
    <property type="entry name" value="Solute-binding_3/MltF_N"/>
</dbReference>
<dbReference type="PANTHER" id="PTHR30024">
    <property type="entry name" value="ALIPHATIC SULFONATES-BINDING PROTEIN-RELATED"/>
    <property type="match status" value="1"/>
</dbReference>
<protein>
    <recommendedName>
        <fullName evidence="6">Putative aliphatic sulfonates-binding protein</fullName>
    </recommendedName>
</protein>
<reference evidence="8 9" key="1">
    <citation type="journal article" date="2015" name="Genome Announc.">
        <title>Complete Genome of Geobacter pickeringii G13T, a Metal-Reducing Isolate from Sedimentary Kaolin Deposits.</title>
        <authorList>
            <person name="Badalamenti J.P."/>
            <person name="Bond D.R."/>
        </authorList>
    </citation>
    <scope>NUCLEOTIDE SEQUENCE [LARGE SCALE GENOMIC DNA]</scope>
    <source>
        <strain evidence="8 9">G13</strain>
    </source>
</reference>
<dbReference type="SUPFAM" id="SSF53850">
    <property type="entry name" value="Periplasmic binding protein-like II"/>
    <property type="match status" value="1"/>
</dbReference>
<evidence type="ECO:0000259" key="7">
    <source>
        <dbReference type="SMART" id="SM00062"/>
    </source>
</evidence>
<dbReference type="EMBL" id="CP009788">
    <property type="protein sequence ID" value="AJE02163.1"/>
    <property type="molecule type" value="Genomic_DNA"/>
</dbReference>
<dbReference type="PANTHER" id="PTHR30024:SF42">
    <property type="entry name" value="ALIPHATIC SULFONATES-BINDING PROTEIN-RELATED"/>
    <property type="match status" value="1"/>
</dbReference>
<gene>
    <name evidence="8" type="ORF">GPICK_01130</name>
</gene>
<sequence>MILLTKAKGYYDEEFGKLGLKVKYNLFLSGPPMIEALAGDRLDFVHTGDMPPVSGRAAGIDIKVIANAGLDPAHNALLVAPDSPVKKVNDLKGKKVGAPVGSSAHHFVYLLLAKHGLKPSDIRLVNLPAPDLAKALETKNVDAIATWEPFVANIELSGTGKVLASSDGVKRAVNVYLTRNEFGKANLKAVEAFIRATKRGIDFFRRNPKAAQEAIAAEAKFPLPVVQKITKRYNWGLAVSDKDRQALGSVKDFLKETKVLKKDFELAELFDPSYLRRTGLK</sequence>
<evidence type="ECO:0000313" key="9">
    <source>
        <dbReference type="Proteomes" id="UP000057609"/>
    </source>
</evidence>
<dbReference type="FunFam" id="3.40.190.10:FF:000050">
    <property type="entry name" value="Sulfonate ABC transporter substrate-binding protein"/>
    <property type="match status" value="1"/>
</dbReference>
<dbReference type="STRING" id="345632.GPICK_01130"/>
<dbReference type="InterPro" id="IPR010067">
    <property type="entry name" value="ABC_SsuA_sub-bd"/>
</dbReference>
<evidence type="ECO:0000256" key="4">
    <source>
        <dbReference type="ARBA" id="ARBA00022729"/>
    </source>
</evidence>
<comment type="function">
    <text evidence="5">Part of a binding-protein-dependent transport system for aliphatic sulfonates. Putative binding protein.</text>
</comment>
<evidence type="ECO:0000256" key="1">
    <source>
        <dbReference type="ARBA" id="ARBA00004418"/>
    </source>
</evidence>
<dbReference type="SMART" id="SM00062">
    <property type="entry name" value="PBPb"/>
    <property type="match status" value="1"/>
</dbReference>
<dbReference type="AlphaFoldDB" id="A0A0B5B6K2"/>
<dbReference type="GO" id="GO:0016020">
    <property type="term" value="C:membrane"/>
    <property type="evidence" value="ECO:0007669"/>
    <property type="project" value="InterPro"/>
</dbReference>
<dbReference type="CDD" id="cd01008">
    <property type="entry name" value="PBP2_NrtA_SsuA_CpmA_like"/>
    <property type="match status" value="1"/>
</dbReference>
<dbReference type="Gene3D" id="3.40.190.10">
    <property type="entry name" value="Periplasmic binding protein-like II"/>
    <property type="match status" value="2"/>
</dbReference>
<dbReference type="InterPro" id="IPR015168">
    <property type="entry name" value="SsuA/THI5"/>
</dbReference>
<organism evidence="8 9">
    <name type="scientific">Geobacter pickeringii</name>
    <dbReference type="NCBI Taxonomy" id="345632"/>
    <lineage>
        <taxon>Bacteria</taxon>
        <taxon>Pseudomonadati</taxon>
        <taxon>Thermodesulfobacteriota</taxon>
        <taxon>Desulfuromonadia</taxon>
        <taxon>Geobacterales</taxon>
        <taxon>Geobacteraceae</taxon>
        <taxon>Geobacter</taxon>
    </lineage>
</organism>
<dbReference type="NCBIfam" id="TIGR01728">
    <property type="entry name" value="SsuA_fam"/>
    <property type="match status" value="1"/>
</dbReference>
<keyword evidence="9" id="KW-1185">Reference proteome</keyword>
<accession>A0A0B5B6K2</accession>
<keyword evidence="4" id="KW-0732">Signal</keyword>
<evidence type="ECO:0000313" key="8">
    <source>
        <dbReference type="EMBL" id="AJE02163.1"/>
    </source>
</evidence>
<name>A0A0B5B6K2_9BACT</name>
<dbReference type="GO" id="GO:0042597">
    <property type="term" value="C:periplasmic space"/>
    <property type="evidence" value="ECO:0007669"/>
    <property type="project" value="UniProtKB-SubCell"/>
</dbReference>
<evidence type="ECO:0000256" key="2">
    <source>
        <dbReference type="ARBA" id="ARBA00010742"/>
    </source>
</evidence>